<evidence type="ECO:0000256" key="1">
    <source>
        <dbReference type="SAM" id="MobiDB-lite"/>
    </source>
</evidence>
<protein>
    <submittedName>
        <fullName evidence="2">Uncharacterized protein</fullName>
    </submittedName>
</protein>
<feature type="region of interest" description="Disordered" evidence="1">
    <location>
        <begin position="1"/>
        <end position="42"/>
    </location>
</feature>
<dbReference type="FunCoup" id="G0PJG7">
    <property type="interactions" value="1769"/>
</dbReference>
<evidence type="ECO:0000313" key="2">
    <source>
        <dbReference type="EMBL" id="EGT59656.1"/>
    </source>
</evidence>
<reference evidence="3" key="1">
    <citation type="submission" date="2011-07" db="EMBL/GenBank/DDBJ databases">
        <authorList>
            <consortium name="Caenorhabditis brenneri Sequencing and Analysis Consortium"/>
            <person name="Wilson R.K."/>
        </authorList>
    </citation>
    <scope>NUCLEOTIDE SEQUENCE [LARGE SCALE GENOMIC DNA]</scope>
    <source>
        <strain evidence="3">PB2801</strain>
    </source>
</reference>
<name>G0PJG7_CAEBE</name>
<evidence type="ECO:0000313" key="3">
    <source>
        <dbReference type="Proteomes" id="UP000008068"/>
    </source>
</evidence>
<keyword evidence="3" id="KW-1185">Reference proteome</keyword>
<dbReference type="InParanoid" id="G0PJG7"/>
<dbReference type="EMBL" id="GL380694">
    <property type="protein sequence ID" value="EGT59656.1"/>
    <property type="molecule type" value="Genomic_DNA"/>
</dbReference>
<proteinExistence type="predicted"/>
<dbReference type="Proteomes" id="UP000008068">
    <property type="component" value="Unassembled WGS sequence"/>
</dbReference>
<accession>G0PJG7</accession>
<dbReference type="HOGENOM" id="CLU_057917_0_0_1"/>
<gene>
    <name evidence="2" type="ORF">CAEBREN_12855</name>
</gene>
<dbReference type="eggNOG" id="ENOG502THTJ">
    <property type="taxonomic scope" value="Eukaryota"/>
</dbReference>
<sequence>MDNNANPGRAPRKWVKATDEEKARGNEIKEEKRRVEEQKKMQRDQFLSRWPEIKVNYEPNVWWEAYERLHAEALTESKTKLQQLEELSQEEAERKVSDILLKATFVELNLAKNGQQSAETLFNNLELATENKEEMPFKTVEDLTEFLKSMVPTFKMDIRTRKWKNTGVQTRKFCQVLRERLSLGDQINDGNFDETYEEFRKTIKAPNPMAQVFAEKEVFCDISSYRYLAAIVPAFKYDKRTGRLSLNGEVRLLALHLPILAATLHSNNPKWSDQSRVVTSSAIQYGYGYPNVGRCLSVDPRTDGVRMSVYRPNMENVKADAHGHLLNVTHIPFPNTNAQQLEAIRAEPTRLDYAHNFVTGTGPVMVGPDGKKRQVDFGTLTHYLKDCKEKTAYRKE</sequence>
<dbReference type="OrthoDB" id="5872750at2759"/>
<feature type="compositionally biased region" description="Basic and acidic residues" evidence="1">
    <location>
        <begin position="16"/>
        <end position="42"/>
    </location>
</feature>
<dbReference type="AlphaFoldDB" id="G0PJG7"/>
<organism evidence="3">
    <name type="scientific">Caenorhabditis brenneri</name>
    <name type="common">Nematode worm</name>
    <dbReference type="NCBI Taxonomy" id="135651"/>
    <lineage>
        <taxon>Eukaryota</taxon>
        <taxon>Metazoa</taxon>
        <taxon>Ecdysozoa</taxon>
        <taxon>Nematoda</taxon>
        <taxon>Chromadorea</taxon>
        <taxon>Rhabditida</taxon>
        <taxon>Rhabditina</taxon>
        <taxon>Rhabditomorpha</taxon>
        <taxon>Rhabditoidea</taxon>
        <taxon>Rhabditidae</taxon>
        <taxon>Peloderinae</taxon>
        <taxon>Caenorhabditis</taxon>
    </lineage>
</organism>